<organism evidence="2 3">
    <name type="scientific">Dendrobium catenatum</name>
    <dbReference type="NCBI Taxonomy" id="906689"/>
    <lineage>
        <taxon>Eukaryota</taxon>
        <taxon>Viridiplantae</taxon>
        <taxon>Streptophyta</taxon>
        <taxon>Embryophyta</taxon>
        <taxon>Tracheophyta</taxon>
        <taxon>Spermatophyta</taxon>
        <taxon>Magnoliopsida</taxon>
        <taxon>Liliopsida</taxon>
        <taxon>Asparagales</taxon>
        <taxon>Orchidaceae</taxon>
        <taxon>Epidendroideae</taxon>
        <taxon>Malaxideae</taxon>
        <taxon>Dendrobiinae</taxon>
        <taxon>Dendrobium</taxon>
    </lineage>
</organism>
<reference evidence="2 3" key="2">
    <citation type="journal article" date="2017" name="Nature">
        <title>The Apostasia genome and the evolution of orchids.</title>
        <authorList>
            <person name="Zhang G.Q."/>
            <person name="Liu K.W."/>
            <person name="Li Z."/>
            <person name="Lohaus R."/>
            <person name="Hsiao Y.Y."/>
            <person name="Niu S.C."/>
            <person name="Wang J.Y."/>
            <person name="Lin Y.C."/>
            <person name="Xu Q."/>
            <person name="Chen L.J."/>
            <person name="Yoshida K."/>
            <person name="Fujiwara S."/>
            <person name="Wang Z.W."/>
            <person name="Zhang Y.Q."/>
            <person name="Mitsuda N."/>
            <person name="Wang M."/>
            <person name="Liu G.H."/>
            <person name="Pecoraro L."/>
            <person name="Huang H.X."/>
            <person name="Xiao X.J."/>
            <person name="Lin M."/>
            <person name="Wu X.Y."/>
            <person name="Wu W.L."/>
            <person name="Chen Y.Y."/>
            <person name="Chang S.B."/>
            <person name="Sakamoto S."/>
            <person name="Ohme-Takagi M."/>
            <person name="Yagi M."/>
            <person name="Zeng S.J."/>
            <person name="Shen C.Y."/>
            <person name="Yeh C.M."/>
            <person name="Luo Y.B."/>
            <person name="Tsai W.C."/>
            <person name="Van de Peer Y."/>
            <person name="Liu Z.J."/>
        </authorList>
    </citation>
    <scope>NUCLEOTIDE SEQUENCE [LARGE SCALE GENOMIC DNA]</scope>
    <source>
        <tissue evidence="2">The whole plant</tissue>
    </source>
</reference>
<feature type="region of interest" description="Disordered" evidence="1">
    <location>
        <begin position="51"/>
        <end position="107"/>
    </location>
</feature>
<dbReference type="Proteomes" id="UP000233837">
    <property type="component" value="Unassembled WGS sequence"/>
</dbReference>
<keyword evidence="3" id="KW-1185">Reference proteome</keyword>
<sequence length="107" mass="12070">MAGRKIEVLEGEIGQLKTDLEERTVEFQNQFASIHEKMDGRFTSLEEMMKKMLEGKPNPTTTKAREATGDNGRNGNPNPLRGRETTEVEILDGNDGMPPLEPLSRRR</sequence>
<reference evidence="2 3" key="1">
    <citation type="journal article" date="2016" name="Sci. Rep.">
        <title>The Dendrobium catenatum Lindl. genome sequence provides insights into polysaccharide synthase, floral development and adaptive evolution.</title>
        <authorList>
            <person name="Zhang G.Q."/>
            <person name="Xu Q."/>
            <person name="Bian C."/>
            <person name="Tsai W.C."/>
            <person name="Yeh C.M."/>
            <person name="Liu K.W."/>
            <person name="Yoshida K."/>
            <person name="Zhang L.S."/>
            <person name="Chang S.B."/>
            <person name="Chen F."/>
            <person name="Shi Y."/>
            <person name="Su Y.Y."/>
            <person name="Zhang Y.Q."/>
            <person name="Chen L.J."/>
            <person name="Yin Y."/>
            <person name="Lin M."/>
            <person name="Huang H."/>
            <person name="Deng H."/>
            <person name="Wang Z.W."/>
            <person name="Zhu S.L."/>
            <person name="Zhao X."/>
            <person name="Deng C."/>
            <person name="Niu S.C."/>
            <person name="Huang J."/>
            <person name="Wang M."/>
            <person name="Liu G.H."/>
            <person name="Yang H.J."/>
            <person name="Xiao X.J."/>
            <person name="Hsiao Y.Y."/>
            <person name="Wu W.L."/>
            <person name="Chen Y.Y."/>
            <person name="Mitsuda N."/>
            <person name="Ohme-Takagi M."/>
            <person name="Luo Y.B."/>
            <person name="Van de Peer Y."/>
            <person name="Liu Z.J."/>
        </authorList>
    </citation>
    <scope>NUCLEOTIDE SEQUENCE [LARGE SCALE GENOMIC DNA]</scope>
    <source>
        <tissue evidence="2">The whole plant</tissue>
    </source>
</reference>
<evidence type="ECO:0000313" key="3">
    <source>
        <dbReference type="Proteomes" id="UP000233837"/>
    </source>
</evidence>
<dbReference type="EMBL" id="KZ504471">
    <property type="protein sequence ID" value="PKU62248.1"/>
    <property type="molecule type" value="Genomic_DNA"/>
</dbReference>
<name>A0A2I0VFQ0_9ASPA</name>
<protein>
    <submittedName>
        <fullName evidence="2">Uncharacterized protein</fullName>
    </submittedName>
</protein>
<proteinExistence type="predicted"/>
<gene>
    <name evidence="2" type="ORF">MA16_Dca028605</name>
</gene>
<evidence type="ECO:0000256" key="1">
    <source>
        <dbReference type="SAM" id="MobiDB-lite"/>
    </source>
</evidence>
<feature type="compositionally biased region" description="Low complexity" evidence="1">
    <location>
        <begin position="69"/>
        <end position="80"/>
    </location>
</feature>
<dbReference type="AlphaFoldDB" id="A0A2I0VFQ0"/>
<accession>A0A2I0VFQ0</accession>
<evidence type="ECO:0000313" key="2">
    <source>
        <dbReference type="EMBL" id="PKU62248.1"/>
    </source>
</evidence>